<comment type="caution">
    <text evidence="6">The sequence shown here is derived from an EMBL/GenBank/DDBJ whole genome shotgun (WGS) entry which is preliminary data.</text>
</comment>
<dbReference type="Gene3D" id="1.10.1070.20">
    <property type="match status" value="1"/>
</dbReference>
<keyword evidence="3" id="KW-0418">Kinase</keyword>
<dbReference type="PANTHER" id="PTHR37419:SF8">
    <property type="entry name" value="TOXIN YJJJ"/>
    <property type="match status" value="1"/>
</dbReference>
<evidence type="ECO:0000256" key="3">
    <source>
        <dbReference type="ARBA" id="ARBA00022777"/>
    </source>
</evidence>
<dbReference type="InterPro" id="IPR017508">
    <property type="entry name" value="HipA_N1"/>
</dbReference>
<dbReference type="RefSeq" id="WP_123197460.1">
    <property type="nucleotide sequence ID" value="NZ_QICB01000001.1"/>
</dbReference>
<dbReference type="PANTHER" id="PTHR37419">
    <property type="entry name" value="SERINE/THREONINE-PROTEIN KINASE TOXIN HIPA"/>
    <property type="match status" value="1"/>
</dbReference>
<name>A0A3N0AIG9_9ACTN</name>
<dbReference type="NCBIfam" id="TIGR03071">
    <property type="entry name" value="couple_hipA"/>
    <property type="match status" value="1"/>
</dbReference>
<feature type="domain" description="HipA N-terminal subdomain 1" evidence="5">
    <location>
        <begin position="13"/>
        <end position="120"/>
    </location>
</feature>
<protein>
    <submittedName>
        <fullName evidence="6">Toxin HipA</fullName>
    </submittedName>
</protein>
<evidence type="ECO:0000313" key="7">
    <source>
        <dbReference type="Proteomes" id="UP000267368"/>
    </source>
</evidence>
<evidence type="ECO:0000313" key="6">
    <source>
        <dbReference type="EMBL" id="RNL21620.1"/>
    </source>
</evidence>
<dbReference type="GO" id="GO:0004674">
    <property type="term" value="F:protein serine/threonine kinase activity"/>
    <property type="evidence" value="ECO:0007669"/>
    <property type="project" value="TreeGrafter"/>
</dbReference>
<dbReference type="Pfam" id="PF07804">
    <property type="entry name" value="HipA_C"/>
    <property type="match status" value="1"/>
</dbReference>
<evidence type="ECO:0000256" key="1">
    <source>
        <dbReference type="ARBA" id="ARBA00010164"/>
    </source>
</evidence>
<accession>A0A3N0AIG9</accession>
<dbReference type="Proteomes" id="UP000267368">
    <property type="component" value="Unassembled WGS sequence"/>
</dbReference>
<organism evidence="6 7">
    <name type="scientific">Slackia faecicanis</name>
    <dbReference type="NCBI Taxonomy" id="255723"/>
    <lineage>
        <taxon>Bacteria</taxon>
        <taxon>Bacillati</taxon>
        <taxon>Actinomycetota</taxon>
        <taxon>Coriobacteriia</taxon>
        <taxon>Eggerthellales</taxon>
        <taxon>Eggerthellaceae</taxon>
        <taxon>Slackia</taxon>
    </lineage>
</organism>
<keyword evidence="2" id="KW-0808">Transferase</keyword>
<evidence type="ECO:0000256" key="2">
    <source>
        <dbReference type="ARBA" id="ARBA00022679"/>
    </source>
</evidence>
<evidence type="ECO:0000259" key="5">
    <source>
        <dbReference type="Pfam" id="PF13657"/>
    </source>
</evidence>
<dbReference type="InterPro" id="IPR052028">
    <property type="entry name" value="HipA_Ser/Thr_kinase"/>
</dbReference>
<dbReference type="InterPro" id="IPR012893">
    <property type="entry name" value="HipA-like_C"/>
</dbReference>
<reference evidence="7" key="1">
    <citation type="submission" date="2018-05" db="EMBL/GenBank/DDBJ databases">
        <title>Genome Sequencing of selected type strains of the family Eggerthellaceae.</title>
        <authorList>
            <person name="Danylec N."/>
            <person name="Stoll D.A."/>
            <person name="Doetsch A."/>
            <person name="Huch M."/>
        </authorList>
    </citation>
    <scope>NUCLEOTIDE SEQUENCE [LARGE SCALE GENOMIC DNA]</scope>
    <source>
        <strain evidence="7">DSM 17537</strain>
    </source>
</reference>
<evidence type="ECO:0000259" key="4">
    <source>
        <dbReference type="Pfam" id="PF07804"/>
    </source>
</evidence>
<feature type="domain" description="HipA-like C-terminal" evidence="4">
    <location>
        <begin position="163"/>
        <end position="369"/>
    </location>
</feature>
<comment type="similarity">
    <text evidence="1">Belongs to the HipA Ser/Thr kinase family.</text>
</comment>
<proteinExistence type="inferred from homology"/>
<dbReference type="EMBL" id="QICB01000001">
    <property type="protein sequence ID" value="RNL21620.1"/>
    <property type="molecule type" value="Genomic_DNA"/>
</dbReference>
<gene>
    <name evidence="6" type="ORF">DMP07_01965</name>
</gene>
<dbReference type="OrthoDB" id="3182374at2"/>
<dbReference type="GO" id="GO:0005829">
    <property type="term" value="C:cytosol"/>
    <property type="evidence" value="ECO:0007669"/>
    <property type="project" value="TreeGrafter"/>
</dbReference>
<dbReference type="AlphaFoldDB" id="A0A3N0AIG9"/>
<sequence length="377" mass="41332">MVFTKECFEIDRLDVFLHGEHVGVLSMTQEGLAAFQYTRDWLRDGYSISPFSLPLSNEVFIANRHPLDGLFGVFDDSLPDGWGRLLVDRMLKGHGLSPHEIGHLARLAIVGSNGAGALEYRPSFDIEISEAYADLDTIAADCSAVLASQNAKDLDGLFAMGGSSGGARPKVFYEIDGEEWIVKFPSSIDPASIGEDEYRLALAAKRCGIVMPEVRLLPSEKCAGYFATKRFDRVRKPDGSIEKVYMASAAALLETSHRIPNLDYGQLMQLTLKLTGSMAEVERMFMLMVFNVLCGNRDDHSKNFTFICDSCGAWTLSPAYDLTDNPGMNGERATTVNGKGRDISDMDMLAVASEAGISKFRAQEVIEVITKLNLAGL</sequence>
<keyword evidence="7" id="KW-1185">Reference proteome</keyword>
<dbReference type="Pfam" id="PF13657">
    <property type="entry name" value="Couple_hipA"/>
    <property type="match status" value="1"/>
</dbReference>